<reference evidence="2" key="1">
    <citation type="submission" date="2020-05" db="EMBL/GenBank/DDBJ databases">
        <title>WGS assembly of Panicum virgatum.</title>
        <authorList>
            <person name="Lovell J.T."/>
            <person name="Jenkins J."/>
            <person name="Shu S."/>
            <person name="Juenger T.E."/>
            <person name="Schmutz J."/>
        </authorList>
    </citation>
    <scope>NUCLEOTIDE SEQUENCE</scope>
    <source>
        <strain evidence="2">AP13</strain>
    </source>
</reference>
<dbReference type="AlphaFoldDB" id="A0A8T0T4S6"/>
<feature type="region of interest" description="Disordered" evidence="1">
    <location>
        <begin position="1"/>
        <end position="25"/>
    </location>
</feature>
<proteinExistence type="predicted"/>
<evidence type="ECO:0000313" key="2">
    <source>
        <dbReference type="EMBL" id="KAG2604244.1"/>
    </source>
</evidence>
<comment type="caution">
    <text evidence="2">The sequence shown here is derived from an EMBL/GenBank/DDBJ whole genome shotgun (WGS) entry which is preliminary data.</text>
</comment>
<dbReference type="Proteomes" id="UP000823388">
    <property type="component" value="Chromosome 4N"/>
</dbReference>
<keyword evidence="3" id="KW-1185">Reference proteome</keyword>
<gene>
    <name evidence="2" type="ORF">PVAP13_4NG042900</name>
</gene>
<dbReference type="EMBL" id="CM029044">
    <property type="protein sequence ID" value="KAG2604244.1"/>
    <property type="molecule type" value="Genomic_DNA"/>
</dbReference>
<evidence type="ECO:0000256" key="1">
    <source>
        <dbReference type="SAM" id="MobiDB-lite"/>
    </source>
</evidence>
<organism evidence="2 3">
    <name type="scientific">Panicum virgatum</name>
    <name type="common">Blackwell switchgrass</name>
    <dbReference type="NCBI Taxonomy" id="38727"/>
    <lineage>
        <taxon>Eukaryota</taxon>
        <taxon>Viridiplantae</taxon>
        <taxon>Streptophyta</taxon>
        <taxon>Embryophyta</taxon>
        <taxon>Tracheophyta</taxon>
        <taxon>Spermatophyta</taxon>
        <taxon>Magnoliopsida</taxon>
        <taxon>Liliopsida</taxon>
        <taxon>Poales</taxon>
        <taxon>Poaceae</taxon>
        <taxon>PACMAD clade</taxon>
        <taxon>Panicoideae</taxon>
        <taxon>Panicodae</taxon>
        <taxon>Paniceae</taxon>
        <taxon>Panicinae</taxon>
        <taxon>Panicum</taxon>
        <taxon>Panicum sect. Hiantes</taxon>
    </lineage>
</organism>
<feature type="compositionally biased region" description="Basic and acidic residues" evidence="1">
    <location>
        <begin position="16"/>
        <end position="25"/>
    </location>
</feature>
<sequence>MAAVLAGSGDGGSPHPDLRQRREERAFPLHVPLRREPAVPAGGRVGFRCSRNSLASREACAGEKGGAAAGRREKLGFGLPGAFRKRRLRPRVDYGKIEELFCKKGRGHLATSMRSRKRGRARRTRNPMFSHRKNIPFHAPPFLSCDILSV</sequence>
<accession>A0A8T0T4S6</accession>
<protein>
    <submittedName>
        <fullName evidence="2">Uncharacterized protein</fullName>
    </submittedName>
</protein>
<evidence type="ECO:0000313" key="3">
    <source>
        <dbReference type="Proteomes" id="UP000823388"/>
    </source>
</evidence>
<name>A0A8T0T4S6_PANVG</name>